<dbReference type="PANTHER" id="PTHR15319:SF1">
    <property type="entry name" value="TATA BOX-BINDING PROTEIN-ASSOCIATED FACTOR RNA POLYMERASE I SUBUNIT C"/>
    <property type="match status" value="1"/>
</dbReference>
<evidence type="ECO:0000313" key="4">
    <source>
        <dbReference type="Proteomes" id="UP000266861"/>
    </source>
</evidence>
<sequence length="1167" mass="134917">MNDQSYPKSAPLFTWPQTFPTHAPLDFGRLGGFSHNESRENKIYWHFMNKVSTHDQIYSLMPLTQIFPHTRRYLPLVKISRELQYQTAKNLQETYPEFEIPSEYLGDIIFEESKNDLDSENCDPYMSGQLISVLGNPPLANNKFIAFPMGQAGSELCFMPINYSKKSQGNCFSIGKYEADLLAISKLKFKTPIRQIITTLPETSQLLPPLMAVRTTSGTTFFQIENSEETNESRNKLKTSVINSVPGQIPGSSFDQTCVTFNPILYGEAAIVDASGGTYLWKAERDYRLLANSNNFKIDTIESPQDQKDVQPIKLWRSCEFAAHPKCLYVASRTNVNVLDFRISISDTTKLKLFDISDKDHIFAFQRIPIFNSFQSLLATRNNIILLDQRFPNRTLLKWAHHIDKPSGLSTIMDKDKSIILTWTKNSPKLTVFRSRFSSSGLISSIDSPASIPSFHDHPTYNRSKILRTTLTNVPIEFQDTEELFQPLKLPPLTSALLLQNDIHFEKDFSMDYPVIFGTCFSTIQLSYTGALYSQDFYVNHEDTTSLLEPDIPFMENDMQIIEMPSSVSALQALADRDVGTIPEMQLKRYQTWSFDRIWKYAARELRYPFIKFSVPESFEIGIVFLSWKSVERYIEFYTEVAGFKCAKESVIQDVLGNVLSISFFCTDKKVKNSRRRLHPCYWKVTFGRSRNDNRIFVTKFIKNHNHETFTSTYQSEKWMKKNMIDPDLLPNAQLINYRNHQSKFINYQTQRPGIENAESTEIMEKNMETMEQNMEIMEIMESIENIDIIFEMINKAAHPITLYELLKNMPNLDLMENSGLPRATQYGKQKPINSLESKEKSNEEKSTSLEYEKSERIIDWTSVDTNIILNKILSENFEEYNSINTYFPFYGFPFNNINNKGKELVEEIKFNLRKYYLLPASDVRRININDLEDENIQQFENELLNGTNTSNADDNVKLIRNSTIEEVANDLALSSYSLMSKNEQSSSSSTFDNIYLTSNFLPPSKFITGSKIREPISLKCTHSKSIGKQPDITDLQLFELTELAQSLLDDWIIGQDPKDYEFKYNENIGSERDGVEFEFYENLQLNKDYFESMDIDEESDNSMRVNNDQPIEIHDNYCGPEESTNTERFVSNTEITEILDSEELPNQIELDEINKKMKLNKRAGFR</sequence>
<dbReference type="Pfam" id="PF20641">
    <property type="entry name" value="TAF1C_beta-prop"/>
    <property type="match status" value="1"/>
</dbReference>
<dbReference type="GO" id="GO:0001650">
    <property type="term" value="C:fibrillar center"/>
    <property type="evidence" value="ECO:0007669"/>
    <property type="project" value="TreeGrafter"/>
</dbReference>
<protein>
    <recommendedName>
        <fullName evidence="2">TAF1C beta-propeller domain-containing protein</fullName>
    </recommendedName>
</protein>
<dbReference type="Proteomes" id="UP000266861">
    <property type="component" value="Unassembled WGS sequence"/>
</dbReference>
<organism evidence="3 4">
    <name type="scientific">Diversispora epigaea</name>
    <dbReference type="NCBI Taxonomy" id="1348612"/>
    <lineage>
        <taxon>Eukaryota</taxon>
        <taxon>Fungi</taxon>
        <taxon>Fungi incertae sedis</taxon>
        <taxon>Mucoromycota</taxon>
        <taxon>Glomeromycotina</taxon>
        <taxon>Glomeromycetes</taxon>
        <taxon>Diversisporales</taxon>
        <taxon>Diversisporaceae</taxon>
        <taxon>Diversispora</taxon>
    </lineage>
</organism>
<comment type="caution">
    <text evidence="3">The sequence shown here is derived from an EMBL/GenBank/DDBJ whole genome shotgun (WGS) entry which is preliminary data.</text>
</comment>
<dbReference type="OrthoDB" id="2382881at2759"/>
<reference evidence="3 4" key="1">
    <citation type="submission" date="2018-08" db="EMBL/GenBank/DDBJ databases">
        <title>Genome and evolution of the arbuscular mycorrhizal fungus Diversispora epigaea (formerly Glomus versiforme) and its bacterial endosymbionts.</title>
        <authorList>
            <person name="Sun X."/>
            <person name="Fei Z."/>
            <person name="Harrison M."/>
        </authorList>
    </citation>
    <scope>NUCLEOTIDE SEQUENCE [LARGE SCALE GENOMIC DNA]</scope>
    <source>
        <strain evidence="3 4">IT104</strain>
    </source>
</reference>
<accession>A0A397IWL3</accession>
<name>A0A397IWL3_9GLOM</name>
<feature type="compositionally biased region" description="Basic and acidic residues" evidence="1">
    <location>
        <begin position="837"/>
        <end position="849"/>
    </location>
</feature>
<evidence type="ECO:0000313" key="3">
    <source>
        <dbReference type="EMBL" id="RHZ80351.1"/>
    </source>
</evidence>
<evidence type="ECO:0000256" key="1">
    <source>
        <dbReference type="SAM" id="MobiDB-lite"/>
    </source>
</evidence>
<dbReference type="AlphaFoldDB" id="A0A397IWL3"/>
<keyword evidence="4" id="KW-1185">Reference proteome</keyword>
<dbReference type="EMBL" id="PQFF01000128">
    <property type="protein sequence ID" value="RHZ80351.1"/>
    <property type="molecule type" value="Genomic_DNA"/>
</dbReference>
<dbReference type="PANTHER" id="PTHR15319">
    <property type="entry name" value="TATA BOX-BINDING PROTEIN ASSOCIATED FACTOR RNA POLYMERASE I SUBUNIT C"/>
    <property type="match status" value="1"/>
</dbReference>
<dbReference type="GO" id="GO:0001164">
    <property type="term" value="F:RNA polymerase I core promoter sequence-specific DNA binding"/>
    <property type="evidence" value="ECO:0007669"/>
    <property type="project" value="TreeGrafter"/>
</dbReference>
<dbReference type="InterPro" id="IPR038801">
    <property type="entry name" value="TAF1C"/>
</dbReference>
<feature type="domain" description="TAF1C beta-propeller" evidence="2">
    <location>
        <begin position="255"/>
        <end position="359"/>
    </location>
</feature>
<evidence type="ECO:0000259" key="2">
    <source>
        <dbReference type="Pfam" id="PF20641"/>
    </source>
</evidence>
<dbReference type="STRING" id="1348612.A0A397IWL3"/>
<feature type="region of interest" description="Disordered" evidence="1">
    <location>
        <begin position="824"/>
        <end position="849"/>
    </location>
</feature>
<proteinExistence type="predicted"/>
<dbReference type="InterPro" id="IPR049087">
    <property type="entry name" value="TAF1C_beta-prop"/>
</dbReference>
<gene>
    <name evidence="3" type="ORF">Glove_137g62</name>
</gene>